<proteinExistence type="predicted"/>
<keyword evidence="2" id="KW-1185">Reference proteome</keyword>
<dbReference type="EMBL" id="KN825959">
    <property type="protein sequence ID" value="KIK80685.1"/>
    <property type="molecule type" value="Genomic_DNA"/>
</dbReference>
<gene>
    <name evidence="1" type="ORF">PAXRUDRAFT_764786</name>
</gene>
<evidence type="ECO:0000313" key="2">
    <source>
        <dbReference type="Proteomes" id="UP000054538"/>
    </source>
</evidence>
<evidence type="ECO:0000313" key="1">
    <source>
        <dbReference type="EMBL" id="KIK80685.1"/>
    </source>
</evidence>
<dbReference type="HOGENOM" id="CLU_078575_1_2_1"/>
<sequence length="154" mass="16985">MLTTVPITTNTLPSNVPKLDIKGANWAIFSLCFQVAVKAKELWKQFDRTEPHPVGINVTAPDGSPLILPLDPVTLAKWLKSENIVKHLLTQCIPNSTVLCVRNLASVAAMWKEIMCEVTSTKFLESLCPTNGDVCQSWDDLYMKCNELAAVGID</sequence>
<reference evidence="2" key="2">
    <citation type="submission" date="2015-01" db="EMBL/GenBank/DDBJ databases">
        <title>Evolutionary Origins and Diversification of the Mycorrhizal Mutualists.</title>
        <authorList>
            <consortium name="DOE Joint Genome Institute"/>
            <consortium name="Mycorrhizal Genomics Consortium"/>
            <person name="Kohler A."/>
            <person name="Kuo A."/>
            <person name="Nagy L.G."/>
            <person name="Floudas D."/>
            <person name="Copeland A."/>
            <person name="Barry K.W."/>
            <person name="Cichocki N."/>
            <person name="Veneault-Fourrey C."/>
            <person name="LaButti K."/>
            <person name="Lindquist E.A."/>
            <person name="Lipzen A."/>
            <person name="Lundell T."/>
            <person name="Morin E."/>
            <person name="Murat C."/>
            <person name="Riley R."/>
            <person name="Ohm R."/>
            <person name="Sun H."/>
            <person name="Tunlid A."/>
            <person name="Henrissat B."/>
            <person name="Grigoriev I.V."/>
            <person name="Hibbett D.S."/>
            <person name="Martin F."/>
        </authorList>
    </citation>
    <scope>NUCLEOTIDE SEQUENCE [LARGE SCALE GENOMIC DNA]</scope>
    <source>
        <strain evidence="2">Ve08.2h10</strain>
    </source>
</reference>
<organism evidence="1 2">
    <name type="scientific">Paxillus rubicundulus Ve08.2h10</name>
    <dbReference type="NCBI Taxonomy" id="930991"/>
    <lineage>
        <taxon>Eukaryota</taxon>
        <taxon>Fungi</taxon>
        <taxon>Dikarya</taxon>
        <taxon>Basidiomycota</taxon>
        <taxon>Agaricomycotina</taxon>
        <taxon>Agaricomycetes</taxon>
        <taxon>Agaricomycetidae</taxon>
        <taxon>Boletales</taxon>
        <taxon>Paxilineae</taxon>
        <taxon>Paxillaceae</taxon>
        <taxon>Paxillus</taxon>
    </lineage>
</organism>
<dbReference type="Proteomes" id="UP000054538">
    <property type="component" value="Unassembled WGS sequence"/>
</dbReference>
<accession>A0A0D0DP92</accession>
<dbReference type="STRING" id="930991.A0A0D0DP92"/>
<dbReference type="AlphaFoldDB" id="A0A0D0DP92"/>
<reference evidence="1 2" key="1">
    <citation type="submission" date="2014-04" db="EMBL/GenBank/DDBJ databases">
        <authorList>
            <consortium name="DOE Joint Genome Institute"/>
            <person name="Kuo A."/>
            <person name="Kohler A."/>
            <person name="Jargeat P."/>
            <person name="Nagy L.G."/>
            <person name="Floudas D."/>
            <person name="Copeland A."/>
            <person name="Barry K.W."/>
            <person name="Cichocki N."/>
            <person name="Veneault-Fourrey C."/>
            <person name="LaButti K."/>
            <person name="Lindquist E.A."/>
            <person name="Lipzen A."/>
            <person name="Lundell T."/>
            <person name="Morin E."/>
            <person name="Murat C."/>
            <person name="Sun H."/>
            <person name="Tunlid A."/>
            <person name="Henrissat B."/>
            <person name="Grigoriev I.V."/>
            <person name="Hibbett D.S."/>
            <person name="Martin F."/>
            <person name="Nordberg H.P."/>
            <person name="Cantor M.N."/>
            <person name="Hua S.X."/>
        </authorList>
    </citation>
    <scope>NUCLEOTIDE SEQUENCE [LARGE SCALE GENOMIC DNA]</scope>
    <source>
        <strain evidence="1 2">Ve08.2h10</strain>
    </source>
</reference>
<name>A0A0D0DP92_9AGAM</name>
<dbReference type="OrthoDB" id="3263038at2759"/>
<protein>
    <submittedName>
        <fullName evidence="1">Uncharacterized protein</fullName>
    </submittedName>
</protein>
<dbReference type="InParanoid" id="A0A0D0DP92"/>